<protein>
    <recommendedName>
        <fullName evidence="6">Asparaginase</fullName>
    </recommendedName>
</protein>
<reference evidence="4 5" key="2">
    <citation type="journal article" date="2017" name="Sci. Rep.">
        <title>Ant-infecting Ophiocordyceps genomes reveal a high diversity of potential behavioral manipulation genes and a possible major role for enterotoxins.</title>
        <authorList>
            <person name="de Bekker C."/>
            <person name="Ohm R.A."/>
            <person name="Evans H.C."/>
            <person name="Brachmann A."/>
            <person name="Hughes D.P."/>
        </authorList>
    </citation>
    <scope>NUCLEOTIDE SEQUENCE [LARGE SCALE GENOMIC DNA]</scope>
    <source>
        <strain evidence="4 5">SC16a</strain>
    </source>
</reference>
<evidence type="ECO:0008006" key="6">
    <source>
        <dbReference type="Google" id="ProtNLM"/>
    </source>
</evidence>
<dbReference type="Proteomes" id="UP000037136">
    <property type="component" value="Unassembled WGS sequence"/>
</dbReference>
<dbReference type="PANTHER" id="PTHR10188:SF8">
    <property type="entry name" value="THREONINE ASPARTASE 1"/>
    <property type="match status" value="1"/>
</dbReference>
<comment type="caution">
    <text evidence="4">The sequence shown here is derived from an EMBL/GenBank/DDBJ whole genome shotgun (WGS) entry which is preliminary data.</text>
</comment>
<evidence type="ECO:0000256" key="1">
    <source>
        <dbReference type="PIRSR" id="PIRSR600246-1"/>
    </source>
</evidence>
<dbReference type="SUPFAM" id="SSF56235">
    <property type="entry name" value="N-terminal nucleophile aminohydrolases (Ntn hydrolases)"/>
    <property type="match status" value="1"/>
</dbReference>
<dbReference type="AlphaFoldDB" id="A0A2A9P8F1"/>
<dbReference type="PANTHER" id="PTHR10188">
    <property type="entry name" value="L-ASPARAGINASE"/>
    <property type="match status" value="1"/>
</dbReference>
<dbReference type="Pfam" id="PF01112">
    <property type="entry name" value="Asparaginase_2"/>
    <property type="match status" value="2"/>
</dbReference>
<reference evidence="4 5" key="1">
    <citation type="journal article" date="2015" name="BMC Genomics">
        <title>Gene expression during zombie ant biting behavior reflects the complexity underlying fungal parasitic behavioral manipulation.</title>
        <authorList>
            <person name="de Bekker C."/>
            <person name="Ohm R.A."/>
            <person name="Loreto R.G."/>
            <person name="Sebastian A."/>
            <person name="Albert I."/>
            <person name="Merrow M."/>
            <person name="Brachmann A."/>
            <person name="Hughes D.P."/>
        </authorList>
    </citation>
    <scope>NUCLEOTIDE SEQUENCE [LARGE SCALE GENOMIC DNA]</scope>
    <source>
        <strain evidence="4 5">SC16a</strain>
    </source>
</reference>
<dbReference type="CDD" id="cd04514">
    <property type="entry name" value="Taspase1_like"/>
    <property type="match status" value="2"/>
</dbReference>
<dbReference type="STRING" id="268505.A0A2A9P8F1"/>
<dbReference type="EMBL" id="LAZP02000454">
    <property type="protein sequence ID" value="PFH57116.1"/>
    <property type="molecule type" value="Genomic_DNA"/>
</dbReference>
<dbReference type="Gene3D" id="3.60.20.30">
    <property type="entry name" value="(Glycosyl)asparaginase"/>
    <property type="match status" value="1"/>
</dbReference>
<proteinExistence type="predicted"/>
<feature type="active site" description="Nucleophile" evidence="1">
    <location>
        <position position="404"/>
    </location>
</feature>
<dbReference type="GO" id="GO:0051604">
    <property type="term" value="P:protein maturation"/>
    <property type="evidence" value="ECO:0007669"/>
    <property type="project" value="TreeGrafter"/>
</dbReference>
<sequence>MARNQCGTDGVLDRVLRLNQRQISVPAIFIHAGAGFHSRQNETVHLKACVSAAEMGMRFLKAGATSTEAVEAALRVLEDKEITNAGYGSNLSMDGTVECDATIVNHLGRSGACGAVPNIRNPISLAKLILDTSNLPLSLRRVPPNALVGEGARAFAEEHGMTTFANEYLVSTNSRDRFYRWQEDLLRAEGGSKDAAGLGPHLTPSKAATCIPCQYDTAPTVDPLKNFPREHAAAILAGTWNEGQTDSPYTGTPVLESTNMPEPAMFPTHPPATAMTFAAAARSSLQMPSSQRALAPMAGAGKDGNLVSAKSRVIKPLANDMFAQEIRLNKKASNADEYYPSSTFTSSYPEAGEATRFGTHAEAHASRRPKRPADTATPDGALRGPSPKRVPYWTADKDDVVTDTIGAIAIDGRGQIAAGSSSGGIGMKHRGRLGPAAIVGVGTAVVPCADEDEEGVTVAAVTSGTGEHMATTMASQKCAERIYQGTRRGPRGFDMADDDEDAIMESFIANDFMDHPGVKHCHASGAIGVMVVKKHRTGYYLYFAHNTDSFALASMGGLDKKPHCTMSRLPEGSEIAKGGRKIRIA</sequence>
<dbReference type="InterPro" id="IPR029055">
    <property type="entry name" value="Ntn_hydrolases_N"/>
</dbReference>
<feature type="site" description="Cleavage; by autolysis" evidence="2">
    <location>
        <begin position="403"/>
        <end position="404"/>
    </location>
</feature>
<dbReference type="GO" id="GO:0004298">
    <property type="term" value="F:threonine-type endopeptidase activity"/>
    <property type="evidence" value="ECO:0007669"/>
    <property type="project" value="InterPro"/>
</dbReference>
<name>A0A2A9P8F1_OPHUN</name>
<evidence type="ECO:0000313" key="4">
    <source>
        <dbReference type="EMBL" id="PFH57116.1"/>
    </source>
</evidence>
<dbReference type="OrthoDB" id="77601at2759"/>
<dbReference type="FunFam" id="3.60.20.30:FF:000007">
    <property type="entry name" value="Similar to threonine aspartase"/>
    <property type="match status" value="1"/>
</dbReference>
<keyword evidence="5" id="KW-1185">Reference proteome</keyword>
<gene>
    <name evidence="4" type="ORF">XA68_15491</name>
</gene>
<feature type="region of interest" description="Disordered" evidence="3">
    <location>
        <begin position="360"/>
        <end position="393"/>
    </location>
</feature>
<organism evidence="4 5">
    <name type="scientific">Ophiocordyceps unilateralis</name>
    <name type="common">Zombie-ant fungus</name>
    <name type="synonym">Torrubia unilateralis</name>
    <dbReference type="NCBI Taxonomy" id="268505"/>
    <lineage>
        <taxon>Eukaryota</taxon>
        <taxon>Fungi</taxon>
        <taxon>Dikarya</taxon>
        <taxon>Ascomycota</taxon>
        <taxon>Pezizomycotina</taxon>
        <taxon>Sordariomycetes</taxon>
        <taxon>Hypocreomycetidae</taxon>
        <taxon>Hypocreales</taxon>
        <taxon>Ophiocordycipitaceae</taxon>
        <taxon>Ophiocordyceps</taxon>
    </lineage>
</organism>
<evidence type="ECO:0000313" key="5">
    <source>
        <dbReference type="Proteomes" id="UP000037136"/>
    </source>
</evidence>
<dbReference type="InterPro" id="IPR000246">
    <property type="entry name" value="Peptidase_T2"/>
</dbReference>
<dbReference type="InterPro" id="IPR037464">
    <property type="entry name" value="Taspase1"/>
</dbReference>
<dbReference type="GO" id="GO:0005737">
    <property type="term" value="C:cytoplasm"/>
    <property type="evidence" value="ECO:0007669"/>
    <property type="project" value="TreeGrafter"/>
</dbReference>
<accession>A0A2A9P8F1</accession>
<evidence type="ECO:0000256" key="3">
    <source>
        <dbReference type="SAM" id="MobiDB-lite"/>
    </source>
</evidence>
<evidence type="ECO:0000256" key="2">
    <source>
        <dbReference type="PIRSR" id="PIRSR600246-3"/>
    </source>
</evidence>